<dbReference type="SMART" id="SM01043">
    <property type="entry name" value="BTAD"/>
    <property type="match status" value="1"/>
</dbReference>
<dbReference type="SUPFAM" id="SSF46894">
    <property type="entry name" value="C-terminal effector domain of the bipartite response regulators"/>
    <property type="match status" value="1"/>
</dbReference>
<dbReference type="InterPro" id="IPR011990">
    <property type="entry name" value="TPR-like_helical_dom_sf"/>
</dbReference>
<dbReference type="PANTHER" id="PTHR35807">
    <property type="entry name" value="TRANSCRIPTIONAL REGULATOR REDD-RELATED"/>
    <property type="match status" value="1"/>
</dbReference>
<dbReference type="Gene3D" id="3.40.50.300">
    <property type="entry name" value="P-loop containing nucleotide triphosphate hydrolases"/>
    <property type="match status" value="1"/>
</dbReference>
<evidence type="ECO:0000313" key="9">
    <source>
        <dbReference type="Proteomes" id="UP000014629"/>
    </source>
</evidence>
<dbReference type="PROSITE" id="PS51755">
    <property type="entry name" value="OMPR_PHOB"/>
    <property type="match status" value="1"/>
</dbReference>
<dbReference type="Proteomes" id="UP000014629">
    <property type="component" value="Unassembled WGS sequence"/>
</dbReference>
<feature type="domain" description="OmpR/PhoB-type" evidence="7">
    <location>
        <begin position="1"/>
        <end position="103"/>
    </location>
</feature>
<dbReference type="GO" id="GO:0006355">
    <property type="term" value="P:regulation of DNA-templated transcription"/>
    <property type="evidence" value="ECO:0007669"/>
    <property type="project" value="InterPro"/>
</dbReference>
<sequence length="623" mass="67591">MLKIKLLGPLQVLDGERLATPSAPKVRQVLTLLAVRSNSTVPQRQLIEEVWGESPPPSATTTLQTYIHHLRKLPGLDSGGRAGFDGETPALLTVPGGYHMAMPHGRVDVQEFDELALVGRHAMEEGEVPEAAEALHRALALTRGPVFSDVICGPVLSVNAVHLEERRYEVLEARIDADLLLGRHHQLVSELSGLAADNPTREGLHGKLMIALCRAGRRPEALDVFRRLRRVLADELGVEPGQELQTLHRQLLDGDPALSRVGARGHLVRHLEPRSSAATATLPAVGELIGRDRDSALIAGMLTEGSPPEAPRRVAVAGPPGSGVTSLGLHVAHSVAGAYPDGCFYASFGDPAAPRPLREVIGALFDSAGFRAAAVPDGTSERVRLLRSWARGRRVLLVLDDVESAEQVAELLPGECGSALLILAHRRLRGLAFAQRMDVEPLDARSSLELVRHALGQRGLADLSDLRELLVLTGGLPGPLLAAVDLLTLRPHWSVRQLTGWAEQRLTRESDPPRHQPLHSVLRRVAGLEPAARTALVRLAGLPEKVITVETLRPLLGLHADDTVELLEGLVECFMLDAEPAISGTTAWFFQYWMSRPVRSALRSLPEEHLLKFPSRDCSPRTC</sequence>
<keyword evidence="5" id="KW-0804">Transcription</keyword>
<comment type="similarity">
    <text evidence="1">Belongs to the AfsR/DnrI/RedD regulatory family.</text>
</comment>
<dbReference type="InterPro" id="IPR005158">
    <property type="entry name" value="BTAD"/>
</dbReference>
<keyword evidence="4 6" id="KW-0238">DNA-binding</keyword>
<dbReference type="GO" id="GO:0000160">
    <property type="term" value="P:phosphorelay signal transduction system"/>
    <property type="evidence" value="ECO:0007669"/>
    <property type="project" value="UniProtKB-KW"/>
</dbReference>
<dbReference type="CDD" id="cd15831">
    <property type="entry name" value="BTAD"/>
    <property type="match status" value="1"/>
</dbReference>
<dbReference type="Pfam" id="PF00486">
    <property type="entry name" value="Trans_reg_C"/>
    <property type="match status" value="1"/>
</dbReference>
<evidence type="ECO:0000256" key="4">
    <source>
        <dbReference type="ARBA" id="ARBA00023125"/>
    </source>
</evidence>
<dbReference type="SMART" id="SM00382">
    <property type="entry name" value="AAA"/>
    <property type="match status" value="1"/>
</dbReference>
<keyword evidence="9" id="KW-1185">Reference proteome</keyword>
<dbReference type="SUPFAM" id="SSF52540">
    <property type="entry name" value="P-loop containing nucleoside triphosphate hydrolases"/>
    <property type="match status" value="1"/>
</dbReference>
<dbReference type="InterPro" id="IPR051677">
    <property type="entry name" value="AfsR-DnrI-RedD_regulator"/>
</dbReference>
<protein>
    <submittedName>
        <fullName evidence="8">Putative Regulator protein</fullName>
    </submittedName>
</protein>
<dbReference type="Pfam" id="PF03704">
    <property type="entry name" value="BTAD"/>
    <property type="match status" value="1"/>
</dbReference>
<gene>
    <name evidence="8" type="ORF">STRAU_3033</name>
</gene>
<feature type="DNA-binding region" description="OmpR/PhoB-type" evidence="6">
    <location>
        <begin position="1"/>
        <end position="103"/>
    </location>
</feature>
<dbReference type="InterPro" id="IPR003593">
    <property type="entry name" value="AAA+_ATPase"/>
</dbReference>
<evidence type="ECO:0000256" key="6">
    <source>
        <dbReference type="PROSITE-ProRule" id="PRU01091"/>
    </source>
</evidence>
<evidence type="ECO:0000256" key="1">
    <source>
        <dbReference type="ARBA" id="ARBA00005820"/>
    </source>
</evidence>
<evidence type="ECO:0000313" key="8">
    <source>
        <dbReference type="EMBL" id="EPH43881.1"/>
    </source>
</evidence>
<keyword evidence="3" id="KW-0805">Transcription regulation</keyword>
<evidence type="ECO:0000256" key="2">
    <source>
        <dbReference type="ARBA" id="ARBA00023012"/>
    </source>
</evidence>
<dbReference type="InterPro" id="IPR001867">
    <property type="entry name" value="OmpR/PhoB-type_DNA-bd"/>
</dbReference>
<dbReference type="EMBL" id="AOPZ01000132">
    <property type="protein sequence ID" value="EPH43881.1"/>
    <property type="molecule type" value="Genomic_DNA"/>
</dbReference>
<evidence type="ECO:0000256" key="5">
    <source>
        <dbReference type="ARBA" id="ARBA00023163"/>
    </source>
</evidence>
<keyword evidence="2" id="KW-0902">Two-component regulatory system</keyword>
<dbReference type="GO" id="GO:0003677">
    <property type="term" value="F:DNA binding"/>
    <property type="evidence" value="ECO:0007669"/>
    <property type="project" value="UniProtKB-UniRule"/>
</dbReference>
<dbReference type="Gene3D" id="1.25.40.10">
    <property type="entry name" value="Tetratricopeptide repeat domain"/>
    <property type="match status" value="1"/>
</dbReference>
<dbReference type="PANTHER" id="PTHR35807:SF1">
    <property type="entry name" value="TRANSCRIPTIONAL REGULATOR REDD"/>
    <property type="match status" value="1"/>
</dbReference>
<organism evidence="8 9">
    <name type="scientific">Streptomyces aurantiacus JA 4570</name>
    <dbReference type="NCBI Taxonomy" id="1286094"/>
    <lineage>
        <taxon>Bacteria</taxon>
        <taxon>Bacillati</taxon>
        <taxon>Actinomycetota</taxon>
        <taxon>Actinomycetes</taxon>
        <taxon>Kitasatosporales</taxon>
        <taxon>Streptomycetaceae</taxon>
        <taxon>Streptomyces</taxon>
        <taxon>Streptomyces aurantiacus group</taxon>
    </lineage>
</organism>
<proteinExistence type="inferred from homology"/>
<dbReference type="SMART" id="SM00862">
    <property type="entry name" value="Trans_reg_C"/>
    <property type="match status" value="1"/>
</dbReference>
<reference evidence="8 9" key="1">
    <citation type="submission" date="2013-02" db="EMBL/GenBank/DDBJ databases">
        <title>Draft Genome Sequence of Streptomyces aurantiacus, Which Produces Setomimycin.</title>
        <authorList>
            <person name="Gruening B.A."/>
            <person name="Praeg A."/>
            <person name="Erxleben A."/>
            <person name="Guenther S."/>
            <person name="Mueller M."/>
        </authorList>
    </citation>
    <scope>NUCLEOTIDE SEQUENCE [LARGE SCALE GENOMIC DNA]</scope>
    <source>
        <strain evidence="8 9">JA 4570</strain>
    </source>
</reference>
<dbReference type="Gene3D" id="1.10.10.10">
    <property type="entry name" value="Winged helix-like DNA-binding domain superfamily/Winged helix DNA-binding domain"/>
    <property type="match status" value="1"/>
</dbReference>
<dbReference type="InterPro" id="IPR036388">
    <property type="entry name" value="WH-like_DNA-bd_sf"/>
</dbReference>
<dbReference type="InterPro" id="IPR027417">
    <property type="entry name" value="P-loop_NTPase"/>
</dbReference>
<evidence type="ECO:0000256" key="3">
    <source>
        <dbReference type="ARBA" id="ARBA00023015"/>
    </source>
</evidence>
<dbReference type="AlphaFoldDB" id="S3ZJW9"/>
<comment type="caution">
    <text evidence="8">The sequence shown here is derived from an EMBL/GenBank/DDBJ whole genome shotgun (WGS) entry which is preliminary data.</text>
</comment>
<dbReference type="SUPFAM" id="SSF48452">
    <property type="entry name" value="TPR-like"/>
    <property type="match status" value="1"/>
</dbReference>
<name>S3ZJW9_9ACTN</name>
<dbReference type="PATRIC" id="fig|1286094.4.peg.3001"/>
<accession>S3ZJW9</accession>
<dbReference type="InterPro" id="IPR016032">
    <property type="entry name" value="Sig_transdc_resp-reg_C-effctor"/>
</dbReference>
<evidence type="ECO:0000259" key="7">
    <source>
        <dbReference type="PROSITE" id="PS51755"/>
    </source>
</evidence>